<dbReference type="AlphaFoldDB" id="A0A285NYR0"/>
<dbReference type="Proteomes" id="UP000219356">
    <property type="component" value="Unassembled WGS sequence"/>
</dbReference>
<evidence type="ECO:0000313" key="2">
    <source>
        <dbReference type="EMBL" id="SNZ14624.1"/>
    </source>
</evidence>
<evidence type="ECO:0000256" key="1">
    <source>
        <dbReference type="SAM" id="Phobius"/>
    </source>
</evidence>
<gene>
    <name evidence="2" type="ORF">SAMN05421503_2519</name>
</gene>
<feature type="transmembrane region" description="Helical" evidence="1">
    <location>
        <begin position="6"/>
        <end position="30"/>
    </location>
</feature>
<organism evidence="2 3">
    <name type="scientific">Terribacillus aidingensis</name>
    <dbReference type="NCBI Taxonomy" id="586416"/>
    <lineage>
        <taxon>Bacteria</taxon>
        <taxon>Bacillati</taxon>
        <taxon>Bacillota</taxon>
        <taxon>Bacilli</taxon>
        <taxon>Bacillales</taxon>
        <taxon>Bacillaceae</taxon>
        <taxon>Terribacillus</taxon>
    </lineage>
</organism>
<dbReference type="RefSeq" id="WP_179637028.1">
    <property type="nucleotide sequence ID" value="NZ_OBEK01000003.1"/>
</dbReference>
<accession>A0A285NYR0</accession>
<keyword evidence="1" id="KW-0472">Membrane</keyword>
<reference evidence="3" key="1">
    <citation type="submission" date="2017-09" db="EMBL/GenBank/DDBJ databases">
        <authorList>
            <person name="Varghese N."/>
            <person name="Submissions S."/>
        </authorList>
    </citation>
    <scope>NUCLEOTIDE SEQUENCE [LARGE SCALE GENOMIC DNA]</scope>
    <source>
        <strain evidence="3">CGMCC 1.8913</strain>
    </source>
</reference>
<protein>
    <submittedName>
        <fullName evidence="2">Uncharacterized protein</fullName>
    </submittedName>
</protein>
<evidence type="ECO:0000313" key="3">
    <source>
        <dbReference type="Proteomes" id="UP000219356"/>
    </source>
</evidence>
<keyword evidence="1" id="KW-1133">Transmembrane helix</keyword>
<dbReference type="EMBL" id="OBEK01000003">
    <property type="protein sequence ID" value="SNZ14624.1"/>
    <property type="molecule type" value="Genomic_DNA"/>
</dbReference>
<proteinExistence type="predicted"/>
<sequence>MTTDSLYTAAMLSVIVLALIGAVISVYFVFKLFNRRRQQQMITEWQAEKEMQKWESTK</sequence>
<keyword evidence="1" id="KW-0812">Transmembrane</keyword>
<name>A0A285NYR0_9BACI</name>
<keyword evidence="3" id="KW-1185">Reference proteome</keyword>